<name>A0A8J4QKY7_9ROSI</name>
<reference evidence="1" key="1">
    <citation type="submission" date="2020-03" db="EMBL/GenBank/DDBJ databases">
        <title>Castanea mollissima Vanexum genome sequencing.</title>
        <authorList>
            <person name="Staton M."/>
        </authorList>
    </citation>
    <scope>NUCLEOTIDE SEQUENCE</scope>
    <source>
        <tissue evidence="1">Leaf</tissue>
    </source>
</reference>
<dbReference type="Proteomes" id="UP000737018">
    <property type="component" value="Unassembled WGS sequence"/>
</dbReference>
<comment type="caution">
    <text evidence="1">The sequence shown here is derived from an EMBL/GenBank/DDBJ whole genome shotgun (WGS) entry which is preliminary data.</text>
</comment>
<evidence type="ECO:0000313" key="1">
    <source>
        <dbReference type="EMBL" id="KAF3955710.1"/>
    </source>
</evidence>
<gene>
    <name evidence="1" type="ORF">CMV_019101</name>
</gene>
<organism evidence="1 2">
    <name type="scientific">Castanea mollissima</name>
    <name type="common">Chinese chestnut</name>
    <dbReference type="NCBI Taxonomy" id="60419"/>
    <lineage>
        <taxon>Eukaryota</taxon>
        <taxon>Viridiplantae</taxon>
        <taxon>Streptophyta</taxon>
        <taxon>Embryophyta</taxon>
        <taxon>Tracheophyta</taxon>
        <taxon>Spermatophyta</taxon>
        <taxon>Magnoliopsida</taxon>
        <taxon>eudicotyledons</taxon>
        <taxon>Gunneridae</taxon>
        <taxon>Pentapetalae</taxon>
        <taxon>rosids</taxon>
        <taxon>fabids</taxon>
        <taxon>Fagales</taxon>
        <taxon>Fagaceae</taxon>
        <taxon>Castanea</taxon>
    </lineage>
</organism>
<proteinExistence type="predicted"/>
<keyword evidence="2" id="KW-1185">Reference proteome</keyword>
<protein>
    <submittedName>
        <fullName evidence="1">Uncharacterized protein</fullName>
    </submittedName>
</protein>
<evidence type="ECO:0000313" key="2">
    <source>
        <dbReference type="Proteomes" id="UP000737018"/>
    </source>
</evidence>
<sequence length="119" mass="13142">MHGDEVASLPRLHALEALCGHCPLQFIKRQQKKGALLMAAVIFARDSLGPLFDLANVQLRWQGVESTYNLVSCFLLASTSSCSYTLLLQSWGALQPSAGFIIVDTQDIAHFGDLEFWTM</sequence>
<dbReference type="EMBL" id="JRKL02003296">
    <property type="protein sequence ID" value="KAF3955710.1"/>
    <property type="molecule type" value="Genomic_DNA"/>
</dbReference>
<accession>A0A8J4QKY7</accession>
<dbReference type="AlphaFoldDB" id="A0A8J4QKY7"/>